<protein>
    <submittedName>
        <fullName evidence="5">Nitroreductase</fullName>
    </submittedName>
</protein>
<evidence type="ECO:0000259" key="4">
    <source>
        <dbReference type="Pfam" id="PF00881"/>
    </source>
</evidence>
<reference evidence="6" key="1">
    <citation type="journal article" date="2019" name="Int. J. Syst. Evol. Microbiol.">
        <title>The Global Catalogue of Microorganisms (GCM) 10K type strain sequencing project: providing services to taxonomists for standard genome sequencing and annotation.</title>
        <authorList>
            <consortium name="The Broad Institute Genomics Platform"/>
            <consortium name="The Broad Institute Genome Sequencing Center for Infectious Disease"/>
            <person name="Wu L."/>
            <person name="Ma J."/>
        </authorList>
    </citation>
    <scope>NUCLEOTIDE SEQUENCE [LARGE SCALE GENOMIC DNA]</scope>
    <source>
        <strain evidence="6">CCUG 52537</strain>
    </source>
</reference>
<keyword evidence="3" id="KW-0560">Oxidoreductase</keyword>
<dbReference type="InterPro" id="IPR000415">
    <property type="entry name" value="Nitroreductase-like"/>
</dbReference>
<keyword evidence="2" id="KW-0288">FMN</keyword>
<accession>A0ABW3C723</accession>
<dbReference type="Proteomes" id="UP001597124">
    <property type="component" value="Unassembled WGS sequence"/>
</dbReference>
<evidence type="ECO:0000313" key="5">
    <source>
        <dbReference type="EMBL" id="MFD0850235.1"/>
    </source>
</evidence>
<sequence>MIETCTDTALPADTAALKRLVTARHSCRAFKSAPVPRADIETMLGIAQQSASWCNSQPWQAIVTEGEATNRFRDALYAYAASNAWSDQANRPEAPDFTFPKQYVGIYKQRQRETGWALYESVGIAYGDRAASGKQMLENFRLFGAPHVMIVTSEDDLGVYGAIDCGAYVAHVMLAAQSLGIATIAQAALAGCANFIRDWFDIPPHRRIVCGISFGYADPDHPANSFRTTRAAIGDVAHFVS</sequence>
<dbReference type="CDD" id="cd02136">
    <property type="entry name" value="PnbA_NfnB-like"/>
    <property type="match status" value="1"/>
</dbReference>
<dbReference type="InterPro" id="IPR029479">
    <property type="entry name" value="Nitroreductase"/>
</dbReference>
<dbReference type="RefSeq" id="WP_381494167.1">
    <property type="nucleotide sequence ID" value="NZ_JBHTIK010000015.1"/>
</dbReference>
<dbReference type="EMBL" id="JBHTIK010000015">
    <property type="protein sequence ID" value="MFD0850235.1"/>
    <property type="molecule type" value="Genomic_DNA"/>
</dbReference>
<evidence type="ECO:0000256" key="2">
    <source>
        <dbReference type="ARBA" id="ARBA00022643"/>
    </source>
</evidence>
<dbReference type="PANTHER" id="PTHR23026:SF90">
    <property type="entry name" value="IODOTYROSINE DEIODINASE 1"/>
    <property type="match status" value="1"/>
</dbReference>
<proteinExistence type="predicted"/>
<keyword evidence="1" id="KW-0285">Flavoprotein</keyword>
<dbReference type="Pfam" id="PF00881">
    <property type="entry name" value="Nitroreductase"/>
    <property type="match status" value="1"/>
</dbReference>
<evidence type="ECO:0000313" key="6">
    <source>
        <dbReference type="Proteomes" id="UP001597124"/>
    </source>
</evidence>
<dbReference type="Gene3D" id="3.40.109.10">
    <property type="entry name" value="NADH Oxidase"/>
    <property type="match status" value="1"/>
</dbReference>
<dbReference type="SUPFAM" id="SSF55469">
    <property type="entry name" value="FMN-dependent nitroreductase-like"/>
    <property type="match status" value="1"/>
</dbReference>
<name>A0ABW3C723_SPHXN</name>
<dbReference type="PANTHER" id="PTHR23026">
    <property type="entry name" value="NADPH NITROREDUCTASE"/>
    <property type="match status" value="1"/>
</dbReference>
<evidence type="ECO:0000256" key="3">
    <source>
        <dbReference type="ARBA" id="ARBA00023002"/>
    </source>
</evidence>
<feature type="domain" description="Nitroreductase" evidence="4">
    <location>
        <begin position="22"/>
        <end position="216"/>
    </location>
</feature>
<gene>
    <name evidence="5" type="ORF">ACFQ00_18010</name>
</gene>
<comment type="caution">
    <text evidence="5">The sequence shown here is derived from an EMBL/GenBank/DDBJ whole genome shotgun (WGS) entry which is preliminary data.</text>
</comment>
<evidence type="ECO:0000256" key="1">
    <source>
        <dbReference type="ARBA" id="ARBA00022630"/>
    </source>
</evidence>
<keyword evidence="6" id="KW-1185">Reference proteome</keyword>
<organism evidence="5 6">
    <name type="scientific">Sphingosinicella xenopeptidilytica</name>
    <dbReference type="NCBI Taxonomy" id="364098"/>
    <lineage>
        <taxon>Bacteria</taxon>
        <taxon>Pseudomonadati</taxon>
        <taxon>Pseudomonadota</taxon>
        <taxon>Alphaproteobacteria</taxon>
        <taxon>Sphingomonadales</taxon>
        <taxon>Sphingosinicellaceae</taxon>
        <taxon>Sphingosinicella</taxon>
    </lineage>
</organism>
<dbReference type="InterPro" id="IPR050627">
    <property type="entry name" value="Nitroreductase/BluB"/>
</dbReference>